<proteinExistence type="predicted"/>
<dbReference type="Gramene" id="EOX94098">
    <property type="protein sequence ID" value="EOX94098"/>
    <property type="gene ID" value="TCM_003246"/>
</dbReference>
<organism evidence="2 3">
    <name type="scientific">Theobroma cacao</name>
    <name type="common">Cacao</name>
    <name type="synonym">Cocoa</name>
    <dbReference type="NCBI Taxonomy" id="3641"/>
    <lineage>
        <taxon>Eukaryota</taxon>
        <taxon>Viridiplantae</taxon>
        <taxon>Streptophyta</taxon>
        <taxon>Embryophyta</taxon>
        <taxon>Tracheophyta</taxon>
        <taxon>Spermatophyta</taxon>
        <taxon>Magnoliopsida</taxon>
        <taxon>eudicotyledons</taxon>
        <taxon>Gunneridae</taxon>
        <taxon>Pentapetalae</taxon>
        <taxon>rosids</taxon>
        <taxon>malvids</taxon>
        <taxon>Malvales</taxon>
        <taxon>Malvaceae</taxon>
        <taxon>Byttnerioideae</taxon>
        <taxon>Theobroma</taxon>
    </lineage>
</organism>
<dbReference type="HOGENOM" id="CLU_175892_0_0_1"/>
<evidence type="ECO:0000313" key="2">
    <source>
        <dbReference type="EMBL" id="EOX94098.1"/>
    </source>
</evidence>
<feature type="coiled-coil region" evidence="1">
    <location>
        <begin position="33"/>
        <end position="81"/>
    </location>
</feature>
<dbReference type="AlphaFoldDB" id="A0A061DVR8"/>
<reference evidence="2 3" key="1">
    <citation type="journal article" date="2013" name="Genome Biol.">
        <title>The genome sequence of the most widely cultivated cacao type and its use to identify candidate genes regulating pod color.</title>
        <authorList>
            <person name="Motamayor J.C."/>
            <person name="Mockaitis K."/>
            <person name="Schmutz J."/>
            <person name="Haiminen N."/>
            <person name="Iii D.L."/>
            <person name="Cornejo O."/>
            <person name="Findley S.D."/>
            <person name="Zheng P."/>
            <person name="Utro F."/>
            <person name="Royaert S."/>
            <person name="Saski C."/>
            <person name="Jenkins J."/>
            <person name="Podicheti R."/>
            <person name="Zhao M."/>
            <person name="Scheffler B.E."/>
            <person name="Stack J.C."/>
            <person name="Feltus F.A."/>
            <person name="Mustiga G.M."/>
            <person name="Amores F."/>
            <person name="Phillips W."/>
            <person name="Marelli J.P."/>
            <person name="May G.D."/>
            <person name="Shapiro H."/>
            <person name="Ma J."/>
            <person name="Bustamante C.D."/>
            <person name="Schnell R.J."/>
            <person name="Main D."/>
            <person name="Gilbert D."/>
            <person name="Parida L."/>
            <person name="Kuhn D.N."/>
        </authorList>
    </citation>
    <scope>NUCLEOTIDE SEQUENCE [LARGE SCALE GENOMIC DNA]</scope>
    <source>
        <strain evidence="3">cv. Matina 1-6</strain>
    </source>
</reference>
<accession>A0A061DVR8</accession>
<evidence type="ECO:0000313" key="3">
    <source>
        <dbReference type="Proteomes" id="UP000026915"/>
    </source>
</evidence>
<dbReference type="InParanoid" id="A0A061DVR8"/>
<sequence>MEVYPTPHNVDFYDHDENDYTFDELQDAYDDLMFEFEERISKYENIIRKLKIENENLIKARIELDNNMKGMQNEIDLLKKK</sequence>
<gene>
    <name evidence="2" type="ORF">TCM_003246</name>
</gene>
<keyword evidence="1" id="KW-0175">Coiled coil</keyword>
<evidence type="ECO:0000256" key="1">
    <source>
        <dbReference type="SAM" id="Coils"/>
    </source>
</evidence>
<name>A0A061DVR8_THECC</name>
<dbReference type="Proteomes" id="UP000026915">
    <property type="component" value="Chromosome 1"/>
</dbReference>
<dbReference type="EMBL" id="CM001879">
    <property type="protein sequence ID" value="EOX94098.1"/>
    <property type="molecule type" value="Genomic_DNA"/>
</dbReference>
<keyword evidence="3" id="KW-1185">Reference proteome</keyword>
<protein>
    <submittedName>
        <fullName evidence="2">Uncharacterized protein</fullName>
    </submittedName>
</protein>